<comment type="pathway">
    <text evidence="9">Glycan biosynthesis; glycogen biosynthesis.</text>
</comment>
<dbReference type="InterPro" id="IPR056818">
    <property type="entry name" value="GlmU/GlgC-like_hexapep"/>
</dbReference>
<feature type="binding site" evidence="9">
    <location>
        <begin position="181"/>
        <end position="182"/>
    </location>
    <ligand>
        <name>alpha-D-glucose 1-phosphate</name>
        <dbReference type="ChEBI" id="CHEBI:58601"/>
    </ligand>
</feature>
<evidence type="ECO:0000256" key="9">
    <source>
        <dbReference type="HAMAP-Rule" id="MF_00624"/>
    </source>
</evidence>
<dbReference type="InterPro" id="IPR005835">
    <property type="entry name" value="NTP_transferase_dom"/>
</dbReference>
<organism evidence="12 13">
    <name type="scientific">Blautia obeum</name>
    <dbReference type="NCBI Taxonomy" id="40520"/>
    <lineage>
        <taxon>Bacteria</taxon>
        <taxon>Bacillati</taxon>
        <taxon>Bacillota</taxon>
        <taxon>Clostridia</taxon>
        <taxon>Lachnospirales</taxon>
        <taxon>Lachnospiraceae</taxon>
        <taxon>Blautia</taxon>
    </lineage>
</organism>
<evidence type="ECO:0000313" key="13">
    <source>
        <dbReference type="Proteomes" id="UP000253208"/>
    </source>
</evidence>
<comment type="subunit">
    <text evidence="9">Homotetramer.</text>
</comment>
<evidence type="ECO:0000256" key="8">
    <source>
        <dbReference type="ARBA" id="ARBA00023277"/>
    </source>
</evidence>
<dbReference type="InterPro" id="IPR011831">
    <property type="entry name" value="ADP-Glc_PPase"/>
</dbReference>
<comment type="catalytic activity">
    <reaction evidence="9">
        <text>alpha-D-glucose 1-phosphate + ATP + H(+) = ADP-alpha-D-glucose + diphosphate</text>
        <dbReference type="Rhea" id="RHEA:12120"/>
        <dbReference type="ChEBI" id="CHEBI:15378"/>
        <dbReference type="ChEBI" id="CHEBI:30616"/>
        <dbReference type="ChEBI" id="CHEBI:33019"/>
        <dbReference type="ChEBI" id="CHEBI:57498"/>
        <dbReference type="ChEBI" id="CHEBI:58601"/>
        <dbReference type="EC" id="2.7.7.27"/>
    </reaction>
</comment>
<dbReference type="GO" id="GO:0005978">
    <property type="term" value="P:glycogen biosynthetic process"/>
    <property type="evidence" value="ECO:0007669"/>
    <property type="project" value="UniProtKB-UniRule"/>
</dbReference>
<dbReference type="AlphaFoldDB" id="A0A367G8Q2"/>
<dbReference type="RefSeq" id="WP_021651100.1">
    <property type="nucleotide sequence ID" value="NZ_PSQG01000001.1"/>
</dbReference>
<dbReference type="Gene3D" id="2.160.10.10">
    <property type="entry name" value="Hexapeptide repeat proteins"/>
    <property type="match status" value="1"/>
</dbReference>
<dbReference type="UniPathway" id="UPA00164"/>
<dbReference type="Pfam" id="PF00483">
    <property type="entry name" value="NTP_transferase"/>
    <property type="match status" value="1"/>
</dbReference>
<name>A0A367G8Q2_9FIRM</name>
<feature type="domain" description="Glucose-1-phosphate adenylyltransferase/Bifunctional protein GlmU-like C-terminal hexapeptide" evidence="11">
    <location>
        <begin position="294"/>
        <end position="365"/>
    </location>
</feature>
<dbReference type="HAMAP" id="MF_00624">
    <property type="entry name" value="GlgC"/>
    <property type="match status" value="1"/>
</dbReference>
<evidence type="ECO:0000256" key="2">
    <source>
        <dbReference type="ARBA" id="ARBA00022600"/>
    </source>
</evidence>
<dbReference type="PANTHER" id="PTHR43523:SF2">
    <property type="entry name" value="GLUCOSE-1-PHOSPHATE ADENYLYLTRANSFERASE"/>
    <property type="match status" value="1"/>
</dbReference>
<dbReference type="GO" id="GO:0008878">
    <property type="term" value="F:glucose-1-phosphate adenylyltransferase activity"/>
    <property type="evidence" value="ECO:0007669"/>
    <property type="project" value="UniProtKB-UniRule"/>
</dbReference>
<comment type="caution">
    <text evidence="9">Lacks conserved residue(s) required for the propagation of feature annotation.</text>
</comment>
<dbReference type="SUPFAM" id="SSF51161">
    <property type="entry name" value="Trimeric LpxA-like enzymes"/>
    <property type="match status" value="1"/>
</dbReference>
<feature type="binding site" evidence="9">
    <location>
        <position position="192"/>
    </location>
    <ligand>
        <name>alpha-D-glucose 1-phosphate</name>
        <dbReference type="ChEBI" id="CHEBI:58601"/>
    </ligand>
</feature>
<dbReference type="PROSITE" id="PS00808">
    <property type="entry name" value="ADP_GLC_PYROPHOSPH_1"/>
    <property type="match status" value="1"/>
</dbReference>
<protein>
    <recommendedName>
        <fullName evidence="9">Glucose-1-phosphate adenylyltransferase</fullName>
        <ecNumber evidence="9">2.7.7.27</ecNumber>
    </recommendedName>
    <alternativeName>
        <fullName evidence="9">ADP-glucose pyrophosphorylase</fullName>
        <shortName evidence="9">ADPGlc PPase</shortName>
    </alternativeName>
    <alternativeName>
        <fullName evidence="9">ADP-glucose synthase</fullName>
    </alternativeName>
</protein>
<keyword evidence="3 9" id="KW-0808">Transferase</keyword>
<comment type="similarity">
    <text evidence="1 9">Belongs to the bacterial/plant glucose-1-phosphate adenylyltransferase family.</text>
</comment>
<dbReference type="Gene3D" id="3.90.550.10">
    <property type="entry name" value="Spore Coat Polysaccharide Biosynthesis Protein SpsA, Chain A"/>
    <property type="match status" value="1"/>
</dbReference>
<evidence type="ECO:0000256" key="1">
    <source>
        <dbReference type="ARBA" id="ARBA00010443"/>
    </source>
</evidence>
<feature type="site" description="Could play a key role in the communication between the regulatory and the substrate sites" evidence="9">
    <location>
        <position position="60"/>
    </location>
</feature>
<sequence>MKQNSMLAMILAGGRGSRLHELTNKVAKPAVGYGGKYRIVDFPLSNCANSGIDVVGVLTQYESVLLNSYVAAGGRWGLDAKDSGVYVLPPREKADAGLDVYRGTADAISQNIDFIDSQNPEYLLILSGDHIYKMNYAKMLDDHIQHKADATIAVIEVPMKEASRFGIMNTGEDDRIVEFEEKPEHPKSNLASMGIYIFNWKLLRKLLLADIKNPDSNHDFGKDIIPTLLAQDKALYAYKFKGYWKDVGTIDSLWEANMDLLSPNSELDLNDPTWKIYTEDATSLPQYICDTAVINTAFITQGCVVEGEITNSVLFTGVKVGPGAKIIDSVLMPGVVVEAGAVVQRALVADGVVIGANARVGSKDSEHIELVSKRVKGAE</sequence>
<evidence type="ECO:0000256" key="5">
    <source>
        <dbReference type="ARBA" id="ARBA00022741"/>
    </source>
</evidence>
<dbReference type="CDD" id="cd02508">
    <property type="entry name" value="ADP_Glucose_PP"/>
    <property type="match status" value="1"/>
</dbReference>
<dbReference type="GO" id="GO:0005524">
    <property type="term" value="F:ATP binding"/>
    <property type="evidence" value="ECO:0007669"/>
    <property type="project" value="UniProtKB-KW"/>
</dbReference>
<accession>A0A367G8Q2</accession>
<dbReference type="NCBIfam" id="NF003670">
    <property type="entry name" value="PRK05293.1"/>
    <property type="match status" value="1"/>
</dbReference>
<evidence type="ECO:0000256" key="3">
    <source>
        <dbReference type="ARBA" id="ARBA00022679"/>
    </source>
</evidence>
<keyword evidence="2 9" id="KW-0321">Glycogen metabolism</keyword>
<dbReference type="EC" id="2.7.7.27" evidence="9"/>
<evidence type="ECO:0000256" key="4">
    <source>
        <dbReference type="ARBA" id="ARBA00022695"/>
    </source>
</evidence>
<comment type="caution">
    <text evidence="12">The sequence shown here is derived from an EMBL/GenBank/DDBJ whole genome shotgun (WGS) entry which is preliminary data.</text>
</comment>
<dbReference type="InterPro" id="IPR005836">
    <property type="entry name" value="ADP_Glu_pyroP_CS"/>
</dbReference>
<keyword evidence="7 9" id="KW-0320">Glycogen biosynthesis</keyword>
<dbReference type="Pfam" id="PF24894">
    <property type="entry name" value="Hexapep_GlmU"/>
    <property type="match status" value="1"/>
</dbReference>
<feature type="binding site" evidence="9">
    <location>
        <position position="166"/>
    </location>
    <ligand>
        <name>alpha-D-glucose 1-phosphate</name>
        <dbReference type="ChEBI" id="CHEBI:58601"/>
    </ligand>
</feature>
<dbReference type="InterPro" id="IPR023049">
    <property type="entry name" value="GlgC_bac"/>
</dbReference>
<dbReference type="PROSITE" id="PS00810">
    <property type="entry name" value="ADP_GLC_PYROPHOSPH_3"/>
    <property type="match status" value="1"/>
</dbReference>
<feature type="domain" description="Nucleotidyl transferase" evidence="10">
    <location>
        <begin position="8"/>
        <end position="261"/>
    </location>
</feature>
<feature type="binding site" evidence="9">
    <location>
        <position position="101"/>
    </location>
    <ligand>
        <name>alpha-D-glucose 1-phosphate</name>
        <dbReference type="ChEBI" id="CHEBI:58601"/>
    </ligand>
</feature>
<dbReference type="InterPro" id="IPR029044">
    <property type="entry name" value="Nucleotide-diphossugar_trans"/>
</dbReference>
<evidence type="ECO:0000256" key="6">
    <source>
        <dbReference type="ARBA" id="ARBA00022840"/>
    </source>
</evidence>
<gene>
    <name evidence="9" type="primary">glgC</name>
    <name evidence="12" type="ORF">C4886_00250</name>
</gene>
<evidence type="ECO:0000256" key="7">
    <source>
        <dbReference type="ARBA" id="ARBA00023056"/>
    </source>
</evidence>
<reference evidence="12 13" key="1">
    <citation type="submission" date="2018-02" db="EMBL/GenBank/DDBJ databases">
        <title>Complete genome sequencing of Faecalibacterium prausnitzii strains isolated from the human gut.</title>
        <authorList>
            <person name="Fitzgerald B.C."/>
            <person name="Shkoporov A.N."/>
            <person name="Ross P.R."/>
            <person name="Hill C."/>
        </authorList>
    </citation>
    <scope>NUCLEOTIDE SEQUENCE [LARGE SCALE GENOMIC DNA]</scope>
    <source>
        <strain evidence="12 13">APC942/31-1</strain>
    </source>
</reference>
<keyword evidence="5 9" id="KW-0547">Nucleotide-binding</keyword>
<evidence type="ECO:0000259" key="11">
    <source>
        <dbReference type="Pfam" id="PF24894"/>
    </source>
</evidence>
<evidence type="ECO:0000259" key="10">
    <source>
        <dbReference type="Pfam" id="PF00483"/>
    </source>
</evidence>
<dbReference type="SUPFAM" id="SSF53448">
    <property type="entry name" value="Nucleotide-diphospho-sugar transferases"/>
    <property type="match status" value="1"/>
</dbReference>
<dbReference type="EMBL" id="PSQG01000001">
    <property type="protein sequence ID" value="RCH46414.1"/>
    <property type="molecule type" value="Genomic_DNA"/>
</dbReference>
<dbReference type="Proteomes" id="UP000253208">
    <property type="component" value="Unassembled WGS sequence"/>
</dbReference>
<keyword evidence="8 9" id="KW-0119">Carbohydrate metabolism</keyword>
<dbReference type="NCBIfam" id="TIGR02091">
    <property type="entry name" value="glgC"/>
    <property type="match status" value="1"/>
</dbReference>
<evidence type="ECO:0000313" key="12">
    <source>
        <dbReference type="EMBL" id="RCH46414.1"/>
    </source>
</evidence>
<dbReference type="PANTHER" id="PTHR43523">
    <property type="entry name" value="GLUCOSE-1-PHOSPHATE ADENYLYLTRANSFERASE-RELATED"/>
    <property type="match status" value="1"/>
</dbReference>
<keyword evidence="6 9" id="KW-0067">ATP-binding</keyword>
<keyword evidence="4 9" id="KW-0548">Nucleotidyltransferase</keyword>
<proteinExistence type="inferred from homology"/>
<dbReference type="InterPro" id="IPR011004">
    <property type="entry name" value="Trimer_LpxA-like_sf"/>
</dbReference>
<comment type="function">
    <text evidence="9">Involved in the biosynthesis of ADP-glucose, a building block required for the elongation reactions to produce glycogen. Catalyzes the reaction between ATP and alpha-D-glucose 1-phosphate (G1P) to produce pyrophosphate and ADP-Glc.</text>
</comment>